<dbReference type="GO" id="GO:0016757">
    <property type="term" value="F:glycosyltransferase activity"/>
    <property type="evidence" value="ECO:0007669"/>
    <property type="project" value="UniProtKB-KW"/>
</dbReference>
<name>A0A1L7RQU6_9ACTO</name>
<evidence type="ECO:0000259" key="3">
    <source>
        <dbReference type="Pfam" id="PF13439"/>
    </source>
</evidence>
<reference evidence="4" key="1">
    <citation type="submission" date="2014-07" db="EMBL/GenBank/DDBJ databases">
        <authorList>
            <person name="Zhang J.E."/>
            <person name="Yang H."/>
            <person name="Guo J."/>
            <person name="Deng Z."/>
            <person name="Luo H."/>
            <person name="Luo M."/>
            <person name="Zhao B."/>
        </authorList>
    </citation>
    <scope>NUCLEOTIDE SEQUENCE</scope>
    <source>
        <strain evidence="4">AM4</strain>
    </source>
</reference>
<evidence type="ECO:0000256" key="2">
    <source>
        <dbReference type="ARBA" id="ARBA00022679"/>
    </source>
</evidence>
<keyword evidence="2 4" id="KW-0808">Transferase</keyword>
<organism evidence="4">
    <name type="scientific">Actinomyces succiniciruminis</name>
    <dbReference type="NCBI Taxonomy" id="1522002"/>
    <lineage>
        <taxon>Bacteria</taxon>
        <taxon>Bacillati</taxon>
        <taxon>Actinomycetota</taxon>
        <taxon>Actinomycetes</taxon>
        <taxon>Actinomycetales</taxon>
        <taxon>Actinomycetaceae</taxon>
        <taxon>Actinomyces</taxon>
    </lineage>
</organism>
<dbReference type="Pfam" id="PF13692">
    <property type="entry name" value="Glyco_trans_1_4"/>
    <property type="match status" value="1"/>
</dbReference>
<proteinExistence type="predicted"/>
<dbReference type="Gene3D" id="3.40.50.2000">
    <property type="entry name" value="Glycogen Phosphorylase B"/>
    <property type="match status" value="2"/>
</dbReference>
<evidence type="ECO:0000256" key="1">
    <source>
        <dbReference type="ARBA" id="ARBA00022676"/>
    </source>
</evidence>
<protein>
    <submittedName>
        <fullName evidence="4">Glycosyl transferase</fullName>
    </submittedName>
</protein>
<dbReference type="EMBL" id="LK995542">
    <property type="protein sequence ID" value="CED92660.1"/>
    <property type="molecule type" value="Genomic_DNA"/>
</dbReference>
<gene>
    <name evidence="4" type="ORF">AAM4_2828</name>
</gene>
<dbReference type="AlphaFoldDB" id="A0A1L7RQU6"/>
<dbReference type="SUPFAM" id="SSF53756">
    <property type="entry name" value="UDP-Glycosyltransferase/glycogen phosphorylase"/>
    <property type="match status" value="1"/>
</dbReference>
<dbReference type="CDD" id="cd03801">
    <property type="entry name" value="GT4_PimA-like"/>
    <property type="match status" value="1"/>
</dbReference>
<dbReference type="InterPro" id="IPR028098">
    <property type="entry name" value="Glyco_trans_4-like_N"/>
</dbReference>
<feature type="domain" description="Glycosyltransferase subfamily 4-like N-terminal" evidence="3">
    <location>
        <begin position="50"/>
        <end position="181"/>
    </location>
</feature>
<dbReference type="PANTHER" id="PTHR12526">
    <property type="entry name" value="GLYCOSYLTRANSFERASE"/>
    <property type="match status" value="1"/>
</dbReference>
<accession>A0A1L7RQU6</accession>
<dbReference type="PANTHER" id="PTHR12526:SF510">
    <property type="entry name" value="D-INOSITOL 3-PHOSPHATE GLYCOSYLTRANSFERASE"/>
    <property type="match status" value="1"/>
</dbReference>
<sequence>MNTRRVLVVHPAADLYGSDLQLVEAVRALGMAGATVKTELPESGPLHDYLHAAGASTDVRRFPVLRRSALSPRRVIPFAASLGPAVAAAADLLLRARPDVLLVNTLTIPWWILAGRIAGIRVVVYAHEAEAGRGRLVAAGLAAPLLAADRVIANSGATTRVLTADLPGLIDRVVTVPNGVPDTGEPAPLRERIPSDPMRCVVVGRLSPRKGTMVALEAVATLRARGIDTTLEVCGSVFPGYEWFESELRARKEKPDLAGSVRFHGYVSPTRPFLEDADVVLVPSFGESFGNVAAEGMLAARPVVASAGLGLSEVLMNAPKTGLLVPPGDPAALADAVETLAADPALARRIASAGRAEALARFSVERYRRDFARAVLDV</sequence>
<evidence type="ECO:0000313" key="4">
    <source>
        <dbReference type="EMBL" id="CED92660.1"/>
    </source>
</evidence>
<dbReference type="RefSeq" id="WP_244671744.1">
    <property type="nucleotide sequence ID" value="NZ_LK995542.1"/>
</dbReference>
<dbReference type="Pfam" id="PF13439">
    <property type="entry name" value="Glyco_transf_4"/>
    <property type="match status" value="1"/>
</dbReference>
<keyword evidence="1" id="KW-0328">Glycosyltransferase</keyword>